<reference evidence="11 13" key="1">
    <citation type="submission" date="2016-10" db="EMBL/GenBank/DDBJ databases">
        <authorList>
            <person name="Varghese N."/>
            <person name="Submissions S."/>
        </authorList>
    </citation>
    <scope>NUCLEOTIDE SEQUENCE [LARGE SCALE GENOMIC DNA]</scope>
    <source>
        <strain evidence="5 17">WG10</strain>
        <strain evidence="6 13">WG2</strain>
        <strain evidence="8 11">WG5</strain>
    </source>
</reference>
<feature type="binding site" evidence="2">
    <location>
        <position position="87"/>
    </location>
    <ligand>
        <name>prephenate</name>
        <dbReference type="ChEBI" id="CHEBI:29934"/>
    </ligand>
</feature>
<dbReference type="CDD" id="cd02185">
    <property type="entry name" value="AroH"/>
    <property type="match status" value="1"/>
</dbReference>
<dbReference type="Proteomes" id="UP000198945">
    <property type="component" value="Unassembled WGS sequence"/>
</dbReference>
<dbReference type="Proteomes" id="UP000199519">
    <property type="component" value="Unassembled WGS sequence"/>
</dbReference>
<dbReference type="InterPro" id="IPR035959">
    <property type="entry name" value="RutC-like_sf"/>
</dbReference>
<evidence type="ECO:0000313" key="16">
    <source>
        <dbReference type="Proteomes" id="UP000295758"/>
    </source>
</evidence>
<dbReference type="SUPFAM" id="SSF55298">
    <property type="entry name" value="YjgF-like"/>
    <property type="match status" value="1"/>
</dbReference>
<dbReference type="EMBL" id="FNBJ01000003">
    <property type="protein sequence ID" value="SDE89101.1"/>
    <property type="molecule type" value="Genomic_DNA"/>
</dbReference>
<evidence type="ECO:0000256" key="3">
    <source>
        <dbReference type="PROSITE-ProRule" id="PRU00514"/>
    </source>
</evidence>
<evidence type="ECO:0000313" key="15">
    <source>
        <dbReference type="Proteomes" id="UP000295472"/>
    </source>
</evidence>
<evidence type="ECO:0000256" key="1">
    <source>
        <dbReference type="NCBIfam" id="TIGR01796"/>
    </source>
</evidence>
<reference evidence="9 16" key="3">
    <citation type="submission" date="2019-03" db="EMBL/GenBank/DDBJ databases">
        <title>Deep subsurface shale carbon reservoir microbial communities from Ohio and West Virginia, USA.</title>
        <authorList>
            <person name="Wrighton K."/>
        </authorList>
    </citation>
    <scope>NUCLEOTIDE SEQUENCE [LARGE SCALE GENOMIC DNA]</scope>
    <source>
        <strain evidence="9 16">UTICA-S4D12</strain>
    </source>
</reference>
<dbReference type="EMBL" id="SOAA01000005">
    <property type="protein sequence ID" value="TDS33030.1"/>
    <property type="molecule type" value="Genomic_DNA"/>
</dbReference>
<dbReference type="STRING" id="54121.SAMN04515653_104121"/>
<dbReference type="Gene3D" id="3.30.1330.40">
    <property type="entry name" value="RutC-like"/>
    <property type="match status" value="1"/>
</dbReference>
<dbReference type="Proteomes" id="UP000324896">
    <property type="component" value="Unassembled WGS sequence"/>
</dbReference>
<dbReference type="OrthoDB" id="9802232at2"/>
<dbReference type="Proteomes" id="UP000295472">
    <property type="component" value="Unassembled WGS sequence"/>
</dbReference>
<keyword evidence="2 3" id="KW-0057">Aromatic amino acid biosynthesis</keyword>
<dbReference type="Proteomes" id="UP000295758">
    <property type="component" value="Unassembled WGS sequence"/>
</dbReference>
<name>A0A1G6HT83_9FIRM</name>
<dbReference type="Proteomes" id="UP000247389">
    <property type="component" value="Unassembled WGS sequence"/>
</dbReference>
<dbReference type="EMBL" id="FOHG01000003">
    <property type="protein sequence ID" value="SES68640.1"/>
    <property type="molecule type" value="Genomic_DNA"/>
</dbReference>
<dbReference type="EMBL" id="FNEH01000001">
    <property type="protein sequence ID" value="SDI07409.1"/>
    <property type="molecule type" value="Genomic_DNA"/>
</dbReference>
<dbReference type="PANTHER" id="PTHR21164:SF0">
    <property type="entry name" value="CHORISMATE MUTASE AROH"/>
    <property type="match status" value="1"/>
</dbReference>
<dbReference type="GO" id="GO:0009073">
    <property type="term" value="P:aromatic amino acid family biosynthetic process"/>
    <property type="evidence" value="ECO:0007669"/>
    <property type="project" value="UniProtKB-UniRule"/>
</dbReference>
<evidence type="ECO:0000313" key="10">
    <source>
        <dbReference type="EMBL" id="TDX48124.1"/>
    </source>
</evidence>
<dbReference type="NCBIfam" id="TIGR01796">
    <property type="entry name" value="CM_mono_aroH"/>
    <property type="match status" value="1"/>
</dbReference>
<sequence length="118" mass="13366">MYAVRGAISVKANEEQYIAEATKKLTKSLMQENNLAEADLISIITTATDDLTKLYPGKAIRELGYNSTPILCMQEMKVENSSEKMIRLLVYVEGTKAKTEVKHQYLEKARKLRPDLVK</sequence>
<dbReference type="Pfam" id="PF07736">
    <property type="entry name" value="CM_1"/>
    <property type="match status" value="1"/>
</dbReference>
<dbReference type="GO" id="GO:0046417">
    <property type="term" value="P:chorismate metabolic process"/>
    <property type="evidence" value="ECO:0007669"/>
    <property type="project" value="TreeGrafter"/>
</dbReference>
<reference evidence="7 12" key="2">
    <citation type="submission" date="2016-10" db="EMBL/GenBank/DDBJ databases">
        <authorList>
            <person name="de Groot N.N."/>
        </authorList>
    </citation>
    <scope>NUCLEOTIDE SEQUENCE [LARGE SCALE GENOMIC DNA]</scope>
    <source>
        <strain evidence="7 12">WG7</strain>
    </source>
</reference>
<evidence type="ECO:0000313" key="11">
    <source>
        <dbReference type="Proteomes" id="UP000198612"/>
    </source>
</evidence>
<dbReference type="GO" id="GO:0004106">
    <property type="term" value="F:chorismate mutase activity"/>
    <property type="evidence" value="ECO:0007669"/>
    <property type="project" value="UniProtKB-UniRule"/>
</dbReference>
<evidence type="ECO:0000313" key="8">
    <source>
        <dbReference type="EMBL" id="SES68640.1"/>
    </source>
</evidence>
<evidence type="ECO:0000313" key="13">
    <source>
        <dbReference type="Proteomes" id="UP000199519"/>
    </source>
</evidence>
<feature type="binding site" evidence="2">
    <location>
        <position position="5"/>
    </location>
    <ligand>
        <name>prephenate</name>
        <dbReference type="ChEBI" id="CHEBI:29934"/>
    </ligand>
</feature>
<evidence type="ECO:0000313" key="7">
    <source>
        <dbReference type="EMBL" id="SDI07409.1"/>
    </source>
</evidence>
<keyword evidence="2 3" id="KW-0028">Amino-acid biosynthesis</keyword>
<dbReference type="PROSITE" id="PS51167">
    <property type="entry name" value="CHORISMATE_MUT_1"/>
    <property type="match status" value="1"/>
</dbReference>
<keyword evidence="13" id="KW-1185">Reference proteome</keyword>
<feature type="binding site" evidence="2">
    <location>
        <position position="105"/>
    </location>
    <ligand>
        <name>prephenate</name>
        <dbReference type="ChEBI" id="CHEBI:29934"/>
    </ligand>
</feature>
<evidence type="ECO:0000313" key="12">
    <source>
        <dbReference type="Proteomes" id="UP000198945"/>
    </source>
</evidence>
<dbReference type="Proteomes" id="UP000198612">
    <property type="component" value="Unassembled WGS sequence"/>
</dbReference>
<dbReference type="GeneID" id="57011507"/>
<dbReference type="EC" id="5.4.99.5" evidence="1 3"/>
<evidence type="ECO:0000313" key="5">
    <source>
        <dbReference type="EMBL" id="SDB96696.1"/>
    </source>
</evidence>
<evidence type="ECO:0000313" key="6">
    <source>
        <dbReference type="EMBL" id="SDE89101.1"/>
    </source>
</evidence>
<organism evidence="5 17">
    <name type="scientific">Halanaerobium congolense</name>
    <dbReference type="NCBI Taxonomy" id="54121"/>
    <lineage>
        <taxon>Bacteria</taxon>
        <taxon>Bacillati</taxon>
        <taxon>Bacillota</taxon>
        <taxon>Clostridia</taxon>
        <taxon>Halanaerobiales</taxon>
        <taxon>Halanaerobiaceae</taxon>
        <taxon>Halanaerobium</taxon>
    </lineage>
</organism>
<evidence type="ECO:0000313" key="4">
    <source>
        <dbReference type="EMBL" id="PXV69916.1"/>
    </source>
</evidence>
<dbReference type="EMBL" id="FMYT01000001">
    <property type="protein sequence ID" value="SDB96696.1"/>
    <property type="molecule type" value="Genomic_DNA"/>
</dbReference>
<comment type="catalytic activity">
    <reaction evidence="3">
        <text>chorismate = prephenate</text>
        <dbReference type="Rhea" id="RHEA:13897"/>
        <dbReference type="ChEBI" id="CHEBI:29748"/>
        <dbReference type="ChEBI" id="CHEBI:29934"/>
        <dbReference type="EC" id="5.4.99.5"/>
    </reaction>
</comment>
<reference evidence="10 15" key="4">
    <citation type="submission" date="2019-03" db="EMBL/GenBank/DDBJ databases">
        <title>Subsurface microbial communities from deep shales in Ohio and West Virginia, USA.</title>
        <authorList>
            <person name="Wrighton K."/>
        </authorList>
    </citation>
    <scope>NUCLEOTIDE SEQUENCE [LARGE SCALE GENOMIC DNA]</scope>
    <source>
        <strain evidence="10 15">DSMZ 11287</strain>
        <strain evidence="4 14">MSL28</strain>
    </source>
</reference>
<evidence type="ECO:0000313" key="14">
    <source>
        <dbReference type="Proteomes" id="UP000247389"/>
    </source>
</evidence>
<dbReference type="AlphaFoldDB" id="A0A1G6HT83"/>
<evidence type="ECO:0000313" key="17">
    <source>
        <dbReference type="Proteomes" id="UP000324896"/>
    </source>
</evidence>
<dbReference type="RefSeq" id="WP_073156063.1">
    <property type="nucleotide sequence ID" value="NZ_FMYT01000001.1"/>
</dbReference>
<dbReference type="EMBL" id="SOEF01000001">
    <property type="protein sequence ID" value="TDX48124.1"/>
    <property type="molecule type" value="Genomic_DNA"/>
</dbReference>
<dbReference type="UniPathway" id="UPA00120">
    <property type="reaction ID" value="UER00203"/>
</dbReference>
<keyword evidence="3" id="KW-0413">Isomerase</keyword>
<accession>A0A1G6HT83</accession>
<proteinExistence type="predicted"/>
<dbReference type="PIRSF" id="PIRSF005965">
    <property type="entry name" value="Chor_mut_AroH"/>
    <property type="match status" value="1"/>
</dbReference>
<evidence type="ECO:0000256" key="2">
    <source>
        <dbReference type="PIRSR" id="PIRSR005965-1"/>
    </source>
</evidence>
<dbReference type="InterPro" id="IPR008243">
    <property type="entry name" value="Chorismate_mutase_AroH"/>
</dbReference>
<dbReference type="PANTHER" id="PTHR21164">
    <property type="entry name" value="CHORISMATE MUTASE"/>
    <property type="match status" value="1"/>
</dbReference>
<gene>
    <name evidence="9" type="ORF">BY453_10537</name>
    <name evidence="10" type="ORF">C7954_10192</name>
    <name evidence="4" type="ORF">C8C78_10244</name>
    <name evidence="5" type="ORF">SAMN04488597_10196</name>
    <name evidence="6" type="ORF">SAMN04488598_10377</name>
    <name evidence="8" type="ORF">SAMN04515652_10376</name>
    <name evidence="7" type="ORF">SAMN04515654_101178</name>
</gene>
<protein>
    <recommendedName>
        <fullName evidence="1 3">chorismate mutase</fullName>
        <ecNumber evidence="1 3">5.4.99.5</ecNumber>
    </recommendedName>
</protein>
<evidence type="ECO:0000313" key="9">
    <source>
        <dbReference type="EMBL" id="TDS33030.1"/>
    </source>
</evidence>
<dbReference type="GO" id="GO:0008652">
    <property type="term" value="P:amino acid biosynthetic process"/>
    <property type="evidence" value="ECO:0007669"/>
    <property type="project" value="UniProtKB-UniRule"/>
</dbReference>
<dbReference type="EMBL" id="QICM01000002">
    <property type="protein sequence ID" value="PXV69916.1"/>
    <property type="molecule type" value="Genomic_DNA"/>
</dbReference>